<organism evidence="2 3">
    <name type="scientific">Caenorhabditis remanei</name>
    <name type="common">Caenorhabditis vulgaris</name>
    <dbReference type="NCBI Taxonomy" id="31234"/>
    <lineage>
        <taxon>Eukaryota</taxon>
        <taxon>Metazoa</taxon>
        <taxon>Ecdysozoa</taxon>
        <taxon>Nematoda</taxon>
        <taxon>Chromadorea</taxon>
        <taxon>Rhabditida</taxon>
        <taxon>Rhabditina</taxon>
        <taxon>Rhabditomorpha</taxon>
        <taxon>Rhabditoidea</taxon>
        <taxon>Rhabditidae</taxon>
        <taxon>Peloderinae</taxon>
        <taxon>Caenorhabditis</taxon>
    </lineage>
</organism>
<name>A0A6A5G310_CAERE</name>
<sequence length="343" mass="39552">MTNTIFIIVAAIFPVFCLVFSGILLITSIVNRKNNSFPLAYIIVMSTNGIVISLFISLHVMIYLVLSEETYAVYLVKFGRETTLGGTFSYLNYLMVNLLMTINRVVVVAKPFNETFTHTRVFLFCGIIAVLMLISLLIPYWSPCYIVFNVSKLAFVSACAPGRHPITLFQNQYFILIPFICCFANLGIVFHVRFRRNHSYDKIMRLFKTKTRPVVSNVSTVLQNDNMSRIQTRRDYIMMRQTIIVSIYLAIYEIGGFLVRLFPNAFMSLPQDARDAYFFLRFLSIPLMNFVIYYVQTSSTRRMIRKFLNMKEQSPDTVLNTIPVDQRLSTTTQTQSRTISQVS</sequence>
<dbReference type="EMBL" id="WUAV01000006">
    <property type="protein sequence ID" value="KAF1749024.1"/>
    <property type="molecule type" value="Genomic_DNA"/>
</dbReference>
<feature type="transmembrane region" description="Helical" evidence="1">
    <location>
        <begin position="278"/>
        <end position="295"/>
    </location>
</feature>
<dbReference type="CTD" id="9819417"/>
<dbReference type="Pfam" id="PF03383">
    <property type="entry name" value="Serpentine_r_xa"/>
    <property type="match status" value="1"/>
</dbReference>
<dbReference type="RefSeq" id="XP_053579927.1">
    <property type="nucleotide sequence ID" value="XM_053736361.1"/>
</dbReference>
<feature type="transmembrane region" description="Helical" evidence="1">
    <location>
        <begin position="39"/>
        <end position="66"/>
    </location>
</feature>
<dbReference type="KEGG" id="crq:GCK72_025491"/>
<protein>
    <recommendedName>
        <fullName evidence="4">G-protein coupled receptors family 1 profile domain-containing protein</fullName>
    </recommendedName>
</protein>
<dbReference type="PANTHER" id="PTHR23018">
    <property type="entry name" value="SERPENTINE RECEPTOR, CLASS XA-RELATED"/>
    <property type="match status" value="1"/>
</dbReference>
<keyword evidence="1" id="KW-1133">Transmembrane helix</keyword>
<evidence type="ECO:0000313" key="3">
    <source>
        <dbReference type="Proteomes" id="UP000483820"/>
    </source>
</evidence>
<keyword evidence="1" id="KW-0812">Transmembrane</keyword>
<gene>
    <name evidence="2" type="ORF">GCK72_025491</name>
</gene>
<evidence type="ECO:0008006" key="4">
    <source>
        <dbReference type="Google" id="ProtNLM"/>
    </source>
</evidence>
<evidence type="ECO:0000313" key="2">
    <source>
        <dbReference type="EMBL" id="KAF1749024.1"/>
    </source>
</evidence>
<proteinExistence type="predicted"/>
<dbReference type="Proteomes" id="UP000483820">
    <property type="component" value="Chromosome X"/>
</dbReference>
<keyword evidence="1" id="KW-0472">Membrane</keyword>
<accession>A0A6A5G310</accession>
<dbReference type="GeneID" id="9819417"/>
<feature type="transmembrane region" description="Helical" evidence="1">
    <location>
        <begin position="121"/>
        <end position="141"/>
    </location>
</feature>
<feature type="transmembrane region" description="Helical" evidence="1">
    <location>
        <begin position="237"/>
        <end position="258"/>
    </location>
</feature>
<dbReference type="AlphaFoldDB" id="A0A6A5G310"/>
<dbReference type="InterPro" id="IPR005047">
    <property type="entry name" value="7TM_GPCR_serpentine_rcpt_Srxa"/>
</dbReference>
<dbReference type="Gene3D" id="1.20.1070.10">
    <property type="entry name" value="Rhodopsin 7-helix transmembrane proteins"/>
    <property type="match status" value="1"/>
</dbReference>
<feature type="transmembrane region" description="Helical" evidence="1">
    <location>
        <begin position="90"/>
        <end position="109"/>
    </location>
</feature>
<feature type="transmembrane region" description="Helical" evidence="1">
    <location>
        <begin position="173"/>
        <end position="194"/>
    </location>
</feature>
<feature type="transmembrane region" description="Helical" evidence="1">
    <location>
        <begin position="6"/>
        <end position="27"/>
    </location>
</feature>
<dbReference type="PANTHER" id="PTHR23018:SF10">
    <property type="entry name" value="G_PROTEIN_RECEP_F1_2 DOMAIN-CONTAINING PROTEIN-RELATED"/>
    <property type="match status" value="1"/>
</dbReference>
<evidence type="ECO:0000256" key="1">
    <source>
        <dbReference type="SAM" id="Phobius"/>
    </source>
</evidence>
<reference evidence="2 3" key="1">
    <citation type="submission" date="2019-12" db="EMBL/GenBank/DDBJ databases">
        <title>Chromosome-level assembly of the Caenorhabditis remanei genome.</title>
        <authorList>
            <person name="Teterina A.A."/>
            <person name="Willis J.H."/>
            <person name="Phillips P.C."/>
        </authorList>
    </citation>
    <scope>NUCLEOTIDE SEQUENCE [LARGE SCALE GENOMIC DNA]</scope>
    <source>
        <strain evidence="2 3">PX506</strain>
        <tissue evidence="2">Whole organism</tissue>
    </source>
</reference>
<comment type="caution">
    <text evidence="2">The sequence shown here is derived from an EMBL/GenBank/DDBJ whole genome shotgun (WGS) entry which is preliminary data.</text>
</comment>